<accession>A0A438EB95</accession>
<proteinExistence type="predicted"/>
<protein>
    <submittedName>
        <fullName evidence="1">Uncharacterized protein</fullName>
    </submittedName>
</protein>
<name>A0A438EB95_VITVI</name>
<sequence length="125" mass="14186">MKEMKVGIVCNLGMGRCLEWGAVNSRGVVEKVYDHLVLNFLDHVLQRKGFNTKWRSWMRGCLSSTSFVVLVHGNAKGKQEDPFSAFLFTFVADVLSGRMIKLEESGLLEGFIVGRDRTRVSLLRY</sequence>
<gene>
    <name evidence="1" type="ORF">CK203_112493</name>
</gene>
<evidence type="ECO:0000313" key="1">
    <source>
        <dbReference type="EMBL" id="RVW44803.1"/>
    </source>
</evidence>
<comment type="caution">
    <text evidence="1">The sequence shown here is derived from an EMBL/GenBank/DDBJ whole genome shotgun (WGS) entry which is preliminary data.</text>
</comment>
<reference evidence="1 2" key="1">
    <citation type="journal article" date="2018" name="PLoS Genet.">
        <title>Population sequencing reveals clonal diversity and ancestral inbreeding in the grapevine cultivar Chardonnay.</title>
        <authorList>
            <person name="Roach M.J."/>
            <person name="Johnson D.L."/>
            <person name="Bohlmann J."/>
            <person name="van Vuuren H.J."/>
            <person name="Jones S.J."/>
            <person name="Pretorius I.S."/>
            <person name="Schmidt S.A."/>
            <person name="Borneman A.R."/>
        </authorList>
    </citation>
    <scope>NUCLEOTIDE SEQUENCE [LARGE SCALE GENOMIC DNA]</scope>
    <source>
        <strain evidence="2">cv. Chardonnay</strain>
        <tissue evidence="1">Leaf</tissue>
    </source>
</reference>
<dbReference type="Proteomes" id="UP000288805">
    <property type="component" value="Unassembled WGS sequence"/>
</dbReference>
<dbReference type="AlphaFoldDB" id="A0A438EB95"/>
<organism evidence="1 2">
    <name type="scientific">Vitis vinifera</name>
    <name type="common">Grape</name>
    <dbReference type="NCBI Taxonomy" id="29760"/>
    <lineage>
        <taxon>Eukaryota</taxon>
        <taxon>Viridiplantae</taxon>
        <taxon>Streptophyta</taxon>
        <taxon>Embryophyta</taxon>
        <taxon>Tracheophyta</taxon>
        <taxon>Spermatophyta</taxon>
        <taxon>Magnoliopsida</taxon>
        <taxon>eudicotyledons</taxon>
        <taxon>Gunneridae</taxon>
        <taxon>Pentapetalae</taxon>
        <taxon>rosids</taxon>
        <taxon>Vitales</taxon>
        <taxon>Vitaceae</taxon>
        <taxon>Viteae</taxon>
        <taxon>Vitis</taxon>
    </lineage>
</organism>
<evidence type="ECO:0000313" key="2">
    <source>
        <dbReference type="Proteomes" id="UP000288805"/>
    </source>
</evidence>
<dbReference type="EMBL" id="QGNW01001342">
    <property type="protein sequence ID" value="RVW44803.1"/>
    <property type="molecule type" value="Genomic_DNA"/>
</dbReference>